<dbReference type="InterPro" id="IPR025444">
    <property type="entry name" value="Monooxy_af470"/>
</dbReference>
<sequence length="302" mass="33819">MAFKSILPPTPTLTRPLSQIYDSKTHIQLNNLITRNFASSTILLTGALLQGLLVLAVPRVWTLLPTVLVLIARFADTLAITFKFRPNPYLEDVVFQRSAPVIPDEDGNMSNTPADQKVAVLLLCVKLNHPLGFFSPYAKEVGDFAMKMGRDLDAQAPNNGFLGQSQWHSVDKRGASELMLLSYWRSIDDVHKYSQSPLHLETWKWWDQTAYKDSDGLKHIGISHEVFEAPRSRWESVSINFQPTRLGATTYLRKGDKLIGGTVDDAWISPIVEAKGKMRTSKGRLNWADSSNDKSGAGEDRH</sequence>
<comment type="caution">
    <text evidence="2">The sequence shown here is derived from an EMBL/GenBank/DDBJ whole genome shotgun (WGS) entry which is preliminary data.</text>
</comment>
<dbReference type="SUPFAM" id="SSF54909">
    <property type="entry name" value="Dimeric alpha+beta barrel"/>
    <property type="match status" value="1"/>
</dbReference>
<feature type="region of interest" description="Disordered" evidence="1">
    <location>
        <begin position="283"/>
        <end position="302"/>
    </location>
</feature>
<reference evidence="2 3" key="1">
    <citation type="submission" date="2023-08" db="EMBL/GenBank/DDBJ databases">
        <title>Black Yeasts Isolated from many extreme environments.</title>
        <authorList>
            <person name="Coleine C."/>
            <person name="Stajich J.E."/>
            <person name="Selbmann L."/>
        </authorList>
    </citation>
    <scope>NUCLEOTIDE SEQUENCE [LARGE SCALE GENOMIC DNA]</scope>
    <source>
        <strain evidence="2 3">CCFEE 5910</strain>
    </source>
</reference>
<protein>
    <submittedName>
        <fullName evidence="2">Uncharacterized protein</fullName>
    </submittedName>
</protein>
<evidence type="ECO:0000313" key="3">
    <source>
        <dbReference type="Proteomes" id="UP001309876"/>
    </source>
</evidence>
<dbReference type="EMBL" id="JAVRRJ010000004">
    <property type="protein sequence ID" value="KAK5085451.1"/>
    <property type="molecule type" value="Genomic_DNA"/>
</dbReference>
<organism evidence="2 3">
    <name type="scientific">Lithohypha guttulata</name>
    <dbReference type="NCBI Taxonomy" id="1690604"/>
    <lineage>
        <taxon>Eukaryota</taxon>
        <taxon>Fungi</taxon>
        <taxon>Dikarya</taxon>
        <taxon>Ascomycota</taxon>
        <taxon>Pezizomycotina</taxon>
        <taxon>Eurotiomycetes</taxon>
        <taxon>Chaetothyriomycetidae</taxon>
        <taxon>Chaetothyriales</taxon>
        <taxon>Trichomeriaceae</taxon>
        <taxon>Lithohypha</taxon>
    </lineage>
</organism>
<dbReference type="InterPro" id="IPR011008">
    <property type="entry name" value="Dimeric_a/b-barrel"/>
</dbReference>
<dbReference type="Proteomes" id="UP001309876">
    <property type="component" value="Unassembled WGS sequence"/>
</dbReference>
<evidence type="ECO:0000256" key="1">
    <source>
        <dbReference type="SAM" id="MobiDB-lite"/>
    </source>
</evidence>
<keyword evidence="3" id="KW-1185">Reference proteome</keyword>
<proteinExistence type="predicted"/>
<dbReference type="Pfam" id="PF13826">
    <property type="entry name" value="Monooxy_af470-like"/>
    <property type="match status" value="1"/>
</dbReference>
<gene>
    <name evidence="2" type="ORF">LTR05_004736</name>
</gene>
<name>A0AAN7Y6K5_9EURO</name>
<accession>A0AAN7Y6K5</accession>
<evidence type="ECO:0000313" key="2">
    <source>
        <dbReference type="EMBL" id="KAK5085451.1"/>
    </source>
</evidence>
<dbReference type="AlphaFoldDB" id="A0AAN7Y6K5"/>